<feature type="region of interest" description="Disordered" evidence="1">
    <location>
        <begin position="563"/>
        <end position="605"/>
    </location>
</feature>
<organism evidence="2 3">
    <name type="scientific">Besnoitia besnoiti</name>
    <name type="common">Apicomplexan protozoan</name>
    <dbReference type="NCBI Taxonomy" id="94643"/>
    <lineage>
        <taxon>Eukaryota</taxon>
        <taxon>Sar</taxon>
        <taxon>Alveolata</taxon>
        <taxon>Apicomplexa</taxon>
        <taxon>Conoidasida</taxon>
        <taxon>Coccidia</taxon>
        <taxon>Eucoccidiorida</taxon>
        <taxon>Eimeriorina</taxon>
        <taxon>Sarcocystidae</taxon>
        <taxon>Besnoitia</taxon>
    </lineage>
</organism>
<dbReference type="GeneID" id="40307051"/>
<evidence type="ECO:0000313" key="2">
    <source>
        <dbReference type="EMBL" id="PFH32049.1"/>
    </source>
</evidence>
<feature type="compositionally biased region" description="Basic and acidic residues" evidence="1">
    <location>
        <begin position="161"/>
        <end position="180"/>
    </location>
</feature>
<feature type="region of interest" description="Disordered" evidence="1">
    <location>
        <begin position="1"/>
        <end position="28"/>
    </location>
</feature>
<protein>
    <submittedName>
        <fullName evidence="2">Uncharacterized protein</fullName>
    </submittedName>
</protein>
<reference evidence="2 3" key="1">
    <citation type="submission" date="2017-09" db="EMBL/GenBank/DDBJ databases">
        <title>Genome sequencing of Besnoitia besnoiti strain Bb-Ger1.</title>
        <authorList>
            <person name="Schares G."/>
            <person name="Venepally P."/>
            <person name="Lorenzi H.A."/>
        </authorList>
    </citation>
    <scope>NUCLEOTIDE SEQUENCE [LARGE SCALE GENOMIC DNA]</scope>
    <source>
        <strain evidence="2 3">Bb-Ger1</strain>
    </source>
</reference>
<feature type="region of interest" description="Disordered" evidence="1">
    <location>
        <begin position="1606"/>
        <end position="1652"/>
    </location>
</feature>
<gene>
    <name evidence="2" type="ORF">BESB_019900</name>
</gene>
<evidence type="ECO:0000313" key="3">
    <source>
        <dbReference type="Proteomes" id="UP000224006"/>
    </source>
</evidence>
<name>A0A2A9M259_BESBE</name>
<dbReference type="EMBL" id="NWUJ01000012">
    <property type="protein sequence ID" value="PFH32049.1"/>
    <property type="molecule type" value="Genomic_DNA"/>
</dbReference>
<dbReference type="VEuPathDB" id="ToxoDB:BESB_019900"/>
<dbReference type="RefSeq" id="XP_029216058.1">
    <property type="nucleotide sequence ID" value="XM_029360699.1"/>
</dbReference>
<dbReference type="KEGG" id="bbes:BESB_019900"/>
<dbReference type="Proteomes" id="UP000224006">
    <property type="component" value="Chromosome XI"/>
</dbReference>
<feature type="region of interest" description="Disordered" evidence="1">
    <location>
        <begin position="646"/>
        <end position="681"/>
    </location>
</feature>
<evidence type="ECO:0000256" key="1">
    <source>
        <dbReference type="SAM" id="MobiDB-lite"/>
    </source>
</evidence>
<feature type="region of interest" description="Disordered" evidence="1">
    <location>
        <begin position="161"/>
        <end position="218"/>
    </location>
</feature>
<feature type="compositionally biased region" description="Basic and acidic residues" evidence="1">
    <location>
        <begin position="192"/>
        <end position="210"/>
    </location>
</feature>
<sequence length="1772" mass="187017">MAAAPASLKSSRSSSLTSSGSALPLHHTPAASAARARLASTLSSSASVAPAPLAPDAHADFLSLLLMSPTPVSTIERLFAAGADGAGAPGPETVAHVQKVLSTLTVQQASRSEELRNLIGLRYLSFLHSADSIRAMVSAATDLDSHAARVCRVLETLRAGEAEKEDSSDKHTRGSRRDASRGTLLCGGASDDDLRRSFSGSRLHEGRNGEAEFSPGARLPQPPWDGVGDQDAFFLLSATPLDSWLDGDASSPGLALAPAPVSSVRVAAETSSELRGRHAPSAASAASRGAALAGVWRSQQDMPGSRGSREDLPDPRRDLALRVLLRDMQVQLSVTSRFWRYVRDASVLNALKLLCLDTPTQQRTLAATIDAIQQERRPPPPQAIDPSDSVSSIASRGEAAEGGLGDADAEASSRETETLSSLAEDCRVILAQAHNEAGLLLKLLCTYTLQSLSTPLLSSPVALQAGATLLLLPWSVSQRVFSSFESTGSHAASEDGDARRIGALSAATSAVPPASSSHLAALIDVFFSCRSEALQRLRARPAEPEKQEDEQRRQLCCACSAENGEEPRGNASAAEARLSRAKDDKLPRQGNAARSQKHGANRVDWPPGTAASRCLACTLHNAIFAFESSVGAAGILFLPSPSSMSFASQGSNSPLKGPPVSAAAPAAPAPNSSDSSVSSSPSRSTFLVIDVAHAALFPDRADGACNAPSASRGESALLAAPSSGPEAAQLRTQLEEAERELSVLRAVDWHDTEEPLASAGSRPPAAAALPLPSLLLSKFSRFWLTWRKDVLASVASAVEEEKRRGTLQTCHDVHSVWSAVMRRLEASRASFLASCSLDDRRHAPCGAARESAACGETKQAGERQRDMWRAAWTRVVRALLHPSVCSEALPRESCDSRGDASGEGEAEAGSGLLTHEAKAICRRLSEALLAQQVERQLCFCPSPQEPSRAPRDSSRRKKAPLETEAPAASAVLGSVGAWVSPLLPGAGVSEAARSALAERFDAFNRAFAAILEDLTFMQLDGDAACAIAQKGDSGLEDASLDAGRCVLLRALVARLQTELEAVVWPALLASSHEQSFLSSPPSFAGFLDESPLASEAATAWAARGRGLEILLRTAGPKEEDCGDSRDSAGEGFFAPAPVVSPRAKGLRRARPENAFAAFLRRSWVAGEERSAQAAPAQASVSQGPSAGDRREQREAIACVLCEGMTAGYLAAFTVAAVEIVKPVCAVFKQSLLRAVLNDDTGLSWGESATWSSRALGAGRRLRVEEGSAQFLAQERLRRRYPGPGGLARAQRPAEREELQKGAAGAVPLFTLPKEATAATTQAVMHVAAEASRCLDSLGINPLYFPPSSSSASAFVDVLKIVAGDAFAEVIASVLSEIEQEASQASAAVEGARPLAAYGLLRLLFDTCLLLCVFKPSSPPPHVVRVRELRARRKDAARRGARAREADSQTEGGEAEFSVAFLKVGSQKRGKEGEAEEPKTLALRETETVWSSLFKANPTETHECLERTAEGIRNALRTLRIGRTREEAAPLEADARRETHEKAEAEREIEAIRRASASFVVAAGLLFDPLLPPSSSCFSAAAGVAFFEPSPLQLLPPRERFQLLPVPSVAPGTASPGRQESEKSLSRALSLDEQSVCAAADPERAPRQSAAGAEDGVSFKMVSKNLQTWLSRPAAVMGGDGKTSPLSLLPAAARNGRAPAPAGEKARLAAGLNGAEPAGGGAGGMNVDTLTKHMGDMGSFFGRQMEHVQNRVSEVVRKGMARMEEGNAEDRMR</sequence>
<feature type="compositionally biased region" description="Low complexity" evidence="1">
    <location>
        <begin position="658"/>
        <end position="681"/>
    </location>
</feature>
<keyword evidence="3" id="KW-1185">Reference proteome</keyword>
<feature type="compositionally biased region" description="Basic and acidic residues" evidence="1">
    <location>
        <begin position="577"/>
        <end position="587"/>
    </location>
</feature>
<accession>A0A2A9M259</accession>
<feature type="region of interest" description="Disordered" evidence="1">
    <location>
        <begin position="889"/>
        <end position="909"/>
    </location>
</feature>
<feature type="compositionally biased region" description="Basic and acidic residues" evidence="1">
    <location>
        <begin position="889"/>
        <end position="900"/>
    </location>
</feature>
<proteinExistence type="predicted"/>
<dbReference type="OrthoDB" id="332620at2759"/>
<comment type="caution">
    <text evidence="2">The sequence shown here is derived from an EMBL/GenBank/DDBJ whole genome shotgun (WGS) entry which is preliminary data.</text>
</comment>
<feature type="region of interest" description="Disordered" evidence="1">
    <location>
        <begin position="940"/>
        <end position="963"/>
    </location>
</feature>
<feature type="region of interest" description="Disordered" evidence="1">
    <location>
        <begin position="373"/>
        <end position="416"/>
    </location>
</feature>